<name>A0ABQ1TJJ8_9BACT</name>
<comment type="caution">
    <text evidence="7">The sequence shown here is derived from an EMBL/GenBank/DDBJ whole genome shotgun (WGS) entry which is preliminary data.</text>
</comment>
<dbReference type="Pfam" id="PF06271">
    <property type="entry name" value="RDD"/>
    <property type="match status" value="1"/>
</dbReference>
<dbReference type="PANTHER" id="PTHR38480:SF1">
    <property type="entry name" value="SLR0254 PROTEIN"/>
    <property type="match status" value="1"/>
</dbReference>
<dbReference type="EMBL" id="BMHT01000001">
    <property type="protein sequence ID" value="GGE94404.1"/>
    <property type="molecule type" value="Genomic_DNA"/>
</dbReference>
<feature type="transmembrane region" description="Helical" evidence="5">
    <location>
        <begin position="108"/>
        <end position="129"/>
    </location>
</feature>
<reference evidence="8" key="1">
    <citation type="journal article" date="2019" name="Int. J. Syst. Evol. Microbiol.">
        <title>The Global Catalogue of Microorganisms (GCM) 10K type strain sequencing project: providing services to taxonomists for standard genome sequencing and annotation.</title>
        <authorList>
            <consortium name="The Broad Institute Genomics Platform"/>
            <consortium name="The Broad Institute Genome Sequencing Center for Infectious Disease"/>
            <person name="Wu L."/>
            <person name="Ma J."/>
        </authorList>
    </citation>
    <scope>NUCLEOTIDE SEQUENCE [LARGE SCALE GENOMIC DNA]</scope>
    <source>
        <strain evidence="8">CGMCC 1.15197</strain>
    </source>
</reference>
<evidence type="ECO:0000256" key="1">
    <source>
        <dbReference type="ARBA" id="ARBA00004141"/>
    </source>
</evidence>
<proteinExistence type="predicted"/>
<keyword evidence="8" id="KW-1185">Reference proteome</keyword>
<accession>A0ABQ1TJJ8</accession>
<organism evidence="7 8">
    <name type="scientific">Hymenobacter cavernae</name>
    <dbReference type="NCBI Taxonomy" id="2044852"/>
    <lineage>
        <taxon>Bacteria</taxon>
        <taxon>Pseudomonadati</taxon>
        <taxon>Bacteroidota</taxon>
        <taxon>Cytophagia</taxon>
        <taxon>Cytophagales</taxon>
        <taxon>Hymenobacteraceae</taxon>
        <taxon>Hymenobacter</taxon>
    </lineage>
</organism>
<dbReference type="PANTHER" id="PTHR38480">
    <property type="entry name" value="SLR0254 PROTEIN"/>
    <property type="match status" value="1"/>
</dbReference>
<feature type="transmembrane region" description="Helical" evidence="5">
    <location>
        <begin position="53"/>
        <end position="72"/>
    </location>
</feature>
<evidence type="ECO:0000256" key="3">
    <source>
        <dbReference type="ARBA" id="ARBA00022989"/>
    </source>
</evidence>
<protein>
    <submittedName>
        <fullName evidence="7">RDD family protein</fullName>
    </submittedName>
</protein>
<dbReference type="InterPro" id="IPR010432">
    <property type="entry name" value="RDD"/>
</dbReference>
<evidence type="ECO:0000256" key="4">
    <source>
        <dbReference type="ARBA" id="ARBA00023136"/>
    </source>
</evidence>
<keyword evidence="3 5" id="KW-1133">Transmembrane helix</keyword>
<comment type="subcellular location">
    <subcellularLocation>
        <location evidence="1">Membrane</location>
        <topology evidence="1">Multi-pass membrane protein</topology>
    </subcellularLocation>
</comment>
<evidence type="ECO:0000256" key="2">
    <source>
        <dbReference type="ARBA" id="ARBA00022692"/>
    </source>
</evidence>
<feature type="transmembrane region" description="Helical" evidence="5">
    <location>
        <begin position="25"/>
        <end position="46"/>
    </location>
</feature>
<evidence type="ECO:0000313" key="8">
    <source>
        <dbReference type="Proteomes" id="UP000632273"/>
    </source>
</evidence>
<evidence type="ECO:0000313" key="7">
    <source>
        <dbReference type="EMBL" id="GGE94404.1"/>
    </source>
</evidence>
<evidence type="ECO:0000256" key="5">
    <source>
        <dbReference type="SAM" id="Phobius"/>
    </source>
</evidence>
<sequence>MSTIRVQTTQNVTIEYEVASVGDRIIATILDYLVLFVWSVVVIGIASQFGQTALVVLAIGLVGVPYLFYHLISEVFFNGQSLGKRARDLKVVRLDGGRPSLGDYLLRWLLRLIDLGVFSGAVAVITILINGHGQRLGDLAAGTTVVRLRPAAGAGRAAAHLGSLDPNYQVVFPQAANLADHDVALIRQLLAQGLERQNYLLLNEVANKVKNLTGIYTTLSDEAFLRTLLRDHAHLASEGAY</sequence>
<dbReference type="RefSeq" id="WP_188809978.1">
    <property type="nucleotide sequence ID" value="NZ_BMHT01000001.1"/>
</dbReference>
<keyword evidence="2 5" id="KW-0812">Transmembrane</keyword>
<evidence type="ECO:0000259" key="6">
    <source>
        <dbReference type="Pfam" id="PF06271"/>
    </source>
</evidence>
<feature type="domain" description="RDD" evidence="6">
    <location>
        <begin position="18"/>
        <end position="142"/>
    </location>
</feature>
<dbReference type="Proteomes" id="UP000632273">
    <property type="component" value="Unassembled WGS sequence"/>
</dbReference>
<gene>
    <name evidence="7" type="ORF">GCM10011383_01400</name>
</gene>
<keyword evidence="4 5" id="KW-0472">Membrane</keyword>